<organism evidence="1 2">
    <name type="scientific">Pelagicoccus mobilis</name>
    <dbReference type="NCBI Taxonomy" id="415221"/>
    <lineage>
        <taxon>Bacteria</taxon>
        <taxon>Pseudomonadati</taxon>
        <taxon>Verrucomicrobiota</taxon>
        <taxon>Opitutia</taxon>
        <taxon>Puniceicoccales</taxon>
        <taxon>Pelagicoccaceae</taxon>
        <taxon>Pelagicoccus</taxon>
    </lineage>
</organism>
<proteinExistence type="predicted"/>
<protein>
    <submittedName>
        <fullName evidence="1">Uncharacterized protein</fullName>
    </submittedName>
</protein>
<comment type="caution">
    <text evidence="1">The sequence shown here is derived from an EMBL/GenBank/DDBJ whole genome shotgun (WGS) entry which is preliminary data.</text>
</comment>
<dbReference type="Gene3D" id="1.10.10.2830">
    <property type="match status" value="1"/>
</dbReference>
<gene>
    <name evidence="1" type="ORF">JIN87_13130</name>
</gene>
<name>A0A934RYW4_9BACT</name>
<dbReference type="RefSeq" id="WP_200356028.1">
    <property type="nucleotide sequence ID" value="NZ_JAENIL010000022.1"/>
</dbReference>
<accession>A0A934RYW4</accession>
<dbReference type="Proteomes" id="UP000617628">
    <property type="component" value="Unassembled WGS sequence"/>
</dbReference>
<evidence type="ECO:0000313" key="2">
    <source>
        <dbReference type="Proteomes" id="UP000617628"/>
    </source>
</evidence>
<reference evidence="1" key="1">
    <citation type="submission" date="2021-01" db="EMBL/GenBank/DDBJ databases">
        <title>Modified the classification status of verrucomicrobia.</title>
        <authorList>
            <person name="Feng X."/>
        </authorList>
    </citation>
    <scope>NUCLEOTIDE SEQUENCE</scope>
    <source>
        <strain evidence="1">KCTC 13126</strain>
    </source>
</reference>
<dbReference type="EMBL" id="JAENIL010000022">
    <property type="protein sequence ID" value="MBK1877814.1"/>
    <property type="molecule type" value="Genomic_DNA"/>
</dbReference>
<dbReference type="AlphaFoldDB" id="A0A934RYW4"/>
<sequence>MARQKREHANYFSTIIQVDRSIKKATLTHNNQLLTNNPNNKIDTLLALLETVDSWHQRMRTDPSVTQSDIAKNEDISRSRVAQLLQLALLPTELKRQVESSKIQSVNQLRKRLRERRFSAKKLHEH</sequence>
<dbReference type="SUPFAM" id="SSF109709">
    <property type="entry name" value="KorB DNA-binding domain-like"/>
    <property type="match status" value="1"/>
</dbReference>
<evidence type="ECO:0000313" key="1">
    <source>
        <dbReference type="EMBL" id="MBK1877814.1"/>
    </source>
</evidence>
<keyword evidence="2" id="KW-1185">Reference proteome</keyword>